<protein>
    <submittedName>
        <fullName evidence="2">Peptidase</fullName>
    </submittedName>
</protein>
<dbReference type="Pfam" id="PF08291">
    <property type="entry name" value="Peptidase_M15_3"/>
    <property type="match status" value="1"/>
</dbReference>
<proteinExistence type="predicted"/>
<evidence type="ECO:0000313" key="2">
    <source>
        <dbReference type="EMBL" id="DAE15586.1"/>
    </source>
</evidence>
<organism evidence="2">
    <name type="scientific">Siphoviridae sp. ctoic9</name>
    <dbReference type="NCBI Taxonomy" id="2825671"/>
    <lineage>
        <taxon>Viruses</taxon>
        <taxon>Duplodnaviria</taxon>
        <taxon>Heunggongvirae</taxon>
        <taxon>Uroviricota</taxon>
        <taxon>Caudoviricetes</taxon>
    </lineage>
</organism>
<accession>A0A8S5Q9J3</accession>
<name>A0A8S5Q9J3_9CAUD</name>
<dbReference type="InterPro" id="IPR009045">
    <property type="entry name" value="Zn_M74/Hedgehog-like"/>
</dbReference>
<feature type="domain" description="Peptidase M15A C-terminal" evidence="1">
    <location>
        <begin position="3"/>
        <end position="120"/>
    </location>
</feature>
<dbReference type="InterPro" id="IPR013230">
    <property type="entry name" value="Peptidase_M15A_C"/>
</dbReference>
<evidence type="ECO:0000259" key="1">
    <source>
        <dbReference type="Pfam" id="PF08291"/>
    </source>
</evidence>
<dbReference type="EMBL" id="BK015608">
    <property type="protein sequence ID" value="DAE15586.1"/>
    <property type="molecule type" value="Genomic_DNA"/>
</dbReference>
<dbReference type="Gene3D" id="3.30.1380.10">
    <property type="match status" value="1"/>
</dbReference>
<sequence>MSKYFSLSELTRSSTALKEGIANDPNEAQIKDLYRLMDYLDKVREAFGKAIIVTSGFRSPELNNRIGGSDKSQHMKGQAADIRPHDIKELRQLFDLIRKIGGFDQLIYEEPTGRTPWIHVSIAPTNRPPRGEVKRWNGRTYKPM</sequence>
<reference evidence="2" key="1">
    <citation type="journal article" date="2021" name="Proc. Natl. Acad. Sci. U.S.A.">
        <title>A Catalog of Tens of Thousands of Viruses from Human Metagenomes Reveals Hidden Associations with Chronic Diseases.</title>
        <authorList>
            <person name="Tisza M.J."/>
            <person name="Buck C.B."/>
        </authorList>
    </citation>
    <scope>NUCLEOTIDE SEQUENCE</scope>
    <source>
        <strain evidence="2">Ctoic9</strain>
    </source>
</reference>
<dbReference type="SUPFAM" id="SSF55166">
    <property type="entry name" value="Hedgehog/DD-peptidase"/>
    <property type="match status" value="1"/>
</dbReference>